<evidence type="ECO:0008006" key="8">
    <source>
        <dbReference type="Google" id="ProtNLM"/>
    </source>
</evidence>
<dbReference type="PANTHER" id="PTHR13903:SF8">
    <property type="entry name" value="PIRIN"/>
    <property type="match status" value="1"/>
</dbReference>
<reference evidence="7" key="1">
    <citation type="submission" date="2016-10" db="EMBL/GenBank/DDBJ databases">
        <authorList>
            <person name="Varghese N."/>
            <person name="Submissions S."/>
        </authorList>
    </citation>
    <scope>NUCLEOTIDE SEQUENCE [LARGE SCALE GENOMIC DNA]</scope>
    <source>
        <strain evidence="7">CGMCC 4.3516</strain>
    </source>
</reference>
<dbReference type="InterPro" id="IPR012093">
    <property type="entry name" value="Pirin"/>
</dbReference>
<dbReference type="CDD" id="cd02247">
    <property type="entry name" value="cupin_pirin_C"/>
    <property type="match status" value="1"/>
</dbReference>
<feature type="domain" description="Pirin N-terminal" evidence="4">
    <location>
        <begin position="42"/>
        <end position="147"/>
    </location>
</feature>
<dbReference type="RefSeq" id="WP_091027854.1">
    <property type="nucleotide sequence ID" value="NZ_FNAD01000001.1"/>
</dbReference>
<name>A0A1G6RL79_9ACTN</name>
<dbReference type="Gene3D" id="2.60.120.10">
    <property type="entry name" value="Jelly Rolls"/>
    <property type="match status" value="2"/>
</dbReference>
<comment type="similarity">
    <text evidence="1 3">Belongs to the pirin family.</text>
</comment>
<dbReference type="OrthoDB" id="321327at2"/>
<gene>
    <name evidence="6" type="ORF">SAMN05216270_101523</name>
</gene>
<accession>A0A1G6RL79</accession>
<dbReference type="Pfam" id="PF05726">
    <property type="entry name" value="Pirin_C"/>
    <property type="match status" value="1"/>
</dbReference>
<keyword evidence="2" id="KW-0479">Metal-binding</keyword>
<dbReference type="InterPro" id="IPR008778">
    <property type="entry name" value="Pirin_C_dom"/>
</dbReference>
<dbReference type="EMBL" id="FNAD01000001">
    <property type="protein sequence ID" value="SDD04717.1"/>
    <property type="molecule type" value="Genomic_DNA"/>
</dbReference>
<feature type="binding site" evidence="2">
    <location>
        <position position="125"/>
    </location>
    <ligand>
        <name>Fe cation</name>
        <dbReference type="ChEBI" id="CHEBI:24875"/>
    </ligand>
</feature>
<dbReference type="SUPFAM" id="SSF51182">
    <property type="entry name" value="RmlC-like cupins"/>
    <property type="match status" value="1"/>
</dbReference>
<keyword evidence="7" id="KW-1185">Reference proteome</keyword>
<feature type="binding site" evidence="2">
    <location>
        <position position="127"/>
    </location>
    <ligand>
        <name>Fe cation</name>
        <dbReference type="ChEBI" id="CHEBI:24875"/>
    </ligand>
</feature>
<feature type="binding site" evidence="2">
    <location>
        <position position="81"/>
    </location>
    <ligand>
        <name>Fe cation</name>
        <dbReference type="ChEBI" id="CHEBI:24875"/>
    </ligand>
</feature>
<evidence type="ECO:0000313" key="7">
    <source>
        <dbReference type="Proteomes" id="UP000198949"/>
    </source>
</evidence>
<dbReference type="STRING" id="58114.SAMN05216270_101523"/>
<evidence type="ECO:0000313" key="6">
    <source>
        <dbReference type="EMBL" id="SDD04717.1"/>
    </source>
</evidence>
<dbReference type="CDD" id="cd02909">
    <property type="entry name" value="cupin_pirin_N"/>
    <property type="match status" value="1"/>
</dbReference>
<dbReference type="InterPro" id="IPR003829">
    <property type="entry name" value="Pirin_N_dom"/>
</dbReference>
<feature type="domain" description="Pirin C-terminal" evidence="5">
    <location>
        <begin position="203"/>
        <end position="312"/>
    </location>
</feature>
<dbReference type="PANTHER" id="PTHR13903">
    <property type="entry name" value="PIRIN-RELATED"/>
    <property type="match status" value="1"/>
</dbReference>
<evidence type="ECO:0000256" key="2">
    <source>
        <dbReference type="PIRSR" id="PIRSR006232-1"/>
    </source>
</evidence>
<dbReference type="GO" id="GO:0046872">
    <property type="term" value="F:metal ion binding"/>
    <property type="evidence" value="ECO:0007669"/>
    <property type="project" value="UniProtKB-KW"/>
</dbReference>
<dbReference type="Pfam" id="PF02678">
    <property type="entry name" value="Pirin"/>
    <property type="match status" value="1"/>
</dbReference>
<proteinExistence type="inferred from homology"/>
<dbReference type="InterPro" id="IPR014710">
    <property type="entry name" value="RmlC-like_jellyroll"/>
</dbReference>
<dbReference type="PIRSF" id="PIRSF006232">
    <property type="entry name" value="Pirin"/>
    <property type="match status" value="1"/>
</dbReference>
<keyword evidence="2" id="KW-0408">Iron</keyword>
<evidence type="ECO:0000256" key="1">
    <source>
        <dbReference type="ARBA" id="ARBA00008416"/>
    </source>
</evidence>
<evidence type="ECO:0000259" key="5">
    <source>
        <dbReference type="Pfam" id="PF05726"/>
    </source>
</evidence>
<feature type="binding site" evidence="2">
    <location>
        <position position="83"/>
    </location>
    <ligand>
        <name>Fe cation</name>
        <dbReference type="ChEBI" id="CHEBI:24875"/>
    </ligand>
</feature>
<dbReference type="InterPro" id="IPR011051">
    <property type="entry name" value="RmlC_Cupin_sf"/>
</dbReference>
<comment type="cofactor">
    <cofactor evidence="2">
        <name>Fe cation</name>
        <dbReference type="ChEBI" id="CHEBI:24875"/>
    </cofactor>
    <text evidence="2">Binds 1 Fe cation per subunit.</text>
</comment>
<evidence type="ECO:0000259" key="4">
    <source>
        <dbReference type="Pfam" id="PF02678"/>
    </source>
</evidence>
<dbReference type="AlphaFoldDB" id="A0A1G6RL79"/>
<organism evidence="6 7">
    <name type="scientific">Glycomyces harbinensis</name>
    <dbReference type="NCBI Taxonomy" id="58114"/>
    <lineage>
        <taxon>Bacteria</taxon>
        <taxon>Bacillati</taxon>
        <taxon>Actinomycetota</taxon>
        <taxon>Actinomycetes</taxon>
        <taxon>Glycomycetales</taxon>
        <taxon>Glycomycetaceae</taxon>
        <taxon>Glycomyces</taxon>
    </lineage>
</organism>
<protein>
    <recommendedName>
        <fullName evidence="8">Pirin</fullName>
    </recommendedName>
</protein>
<evidence type="ECO:0000256" key="3">
    <source>
        <dbReference type="RuleBase" id="RU003457"/>
    </source>
</evidence>
<sequence>MPAVTAPDILALPRLDAPALESRPRAAAKVSDSIRTLEGGGFPVRRPFPTPSVADAGDPFLLLDHMVAAYEPHEAKGAPWHPHRGFETVTYLMDGTFVHTDSHGGGGVIRGGDTQWMTAGSGLLHDELPSEKLVMTGGDFDGVQLWVNLPKRAKWNPPNYQDIRGPGLTLVASHDGGALVRVIAGQVAGHDGPGRTYTPITLVHASLSPGAEVRIPWQHSFSAMAFALHGDGYAGDERRPLKESQLVQFASGGDYITVGAGPEQPHSTGAMEVLLLGGEPINEPVARYGPFVMNSRAEIVQAVEDFQAGRMGEIPAGRQGREFAPDPENPWVPEVPGGCEQL</sequence>
<dbReference type="Proteomes" id="UP000198949">
    <property type="component" value="Unassembled WGS sequence"/>
</dbReference>